<feature type="region of interest" description="Disordered" evidence="1">
    <location>
        <begin position="1"/>
        <end position="174"/>
    </location>
</feature>
<dbReference type="InterPro" id="IPR025451">
    <property type="entry name" value="DUF4211"/>
</dbReference>
<reference evidence="3" key="1">
    <citation type="submission" date="2023-03" db="EMBL/GenBank/DDBJ databases">
        <title>Massive genome expansion in bonnet fungi (Mycena s.s.) driven by repeated elements and novel gene families across ecological guilds.</title>
        <authorList>
            <consortium name="Lawrence Berkeley National Laboratory"/>
            <person name="Harder C.B."/>
            <person name="Miyauchi S."/>
            <person name="Viragh M."/>
            <person name="Kuo A."/>
            <person name="Thoen E."/>
            <person name="Andreopoulos B."/>
            <person name="Lu D."/>
            <person name="Skrede I."/>
            <person name="Drula E."/>
            <person name="Henrissat B."/>
            <person name="Morin E."/>
            <person name="Kohler A."/>
            <person name="Barry K."/>
            <person name="LaButti K."/>
            <person name="Morin E."/>
            <person name="Salamov A."/>
            <person name="Lipzen A."/>
            <person name="Mereny Z."/>
            <person name="Hegedus B."/>
            <person name="Baldrian P."/>
            <person name="Stursova M."/>
            <person name="Weitz H."/>
            <person name="Taylor A."/>
            <person name="Grigoriev I.V."/>
            <person name="Nagy L.G."/>
            <person name="Martin F."/>
            <person name="Kauserud H."/>
        </authorList>
    </citation>
    <scope>NUCLEOTIDE SEQUENCE</scope>
    <source>
        <strain evidence="3">CBHHK188m</strain>
    </source>
</reference>
<feature type="compositionally biased region" description="Basic and acidic residues" evidence="1">
    <location>
        <begin position="44"/>
        <end position="56"/>
    </location>
</feature>
<dbReference type="EMBL" id="JARJLG010000015">
    <property type="protein sequence ID" value="KAJ7774576.1"/>
    <property type="molecule type" value="Genomic_DNA"/>
</dbReference>
<dbReference type="InterPro" id="IPR017956">
    <property type="entry name" value="AT_hook_DNA-bd_motif"/>
</dbReference>
<protein>
    <recommendedName>
        <fullName evidence="2">DUF4211 domain-containing protein</fullName>
    </recommendedName>
</protein>
<feature type="domain" description="DUF4211" evidence="2">
    <location>
        <begin position="227"/>
        <end position="360"/>
    </location>
</feature>
<proteinExistence type="predicted"/>
<sequence length="484" mass="54958">MDGSETAKRGRGRPKGSTNKKGVSAPAAEASSSAATPRKRGRPRKENKDKEGKEGESGDEEEPSVKRKRGRPLKPQTAETSGGFRKRIEFGPADKSKPAKGLAPPTTQKKVAECVESDDEAPPAPTRKRKARRPVESEEEDEAPRSRRRRLKTPDEVCSGDEVESEHIIESRLRPRKLSQREFALLKMKAKRDKKSPPKTPEPESESADESEESERDSLFDGSSTSDFIVDDEGADAALLPKEFRMDAHEDLSVQFKKIFQLFVHVAVRAPTERKEFMEKTLETDEYFSMAFNGARRRISSLRVTLVASSRWEPDFIARLEKYPEFQMKDSSSTPACDVCNVKSRRGCKIAELSGFPYESAGFEEKKNKKRGKLEFKLGRFCAERVRIYHQIAHWENEVFKTIIEEVNQLHERKMASGIIDDRDKFVPAKYLGGKEPPEDLGDADAINQWLVDRSIVDMEWDKIKLMMDDARNCEDRAKKDQTD</sequence>
<feature type="compositionally biased region" description="Acidic residues" evidence="1">
    <location>
        <begin position="203"/>
        <end position="215"/>
    </location>
</feature>
<feature type="region of interest" description="Disordered" evidence="1">
    <location>
        <begin position="188"/>
        <end position="229"/>
    </location>
</feature>
<dbReference type="PRINTS" id="PR00929">
    <property type="entry name" value="ATHOOK"/>
</dbReference>
<organism evidence="3 4">
    <name type="scientific">Mycena maculata</name>
    <dbReference type="NCBI Taxonomy" id="230809"/>
    <lineage>
        <taxon>Eukaryota</taxon>
        <taxon>Fungi</taxon>
        <taxon>Dikarya</taxon>
        <taxon>Basidiomycota</taxon>
        <taxon>Agaricomycotina</taxon>
        <taxon>Agaricomycetes</taxon>
        <taxon>Agaricomycetidae</taxon>
        <taxon>Agaricales</taxon>
        <taxon>Marasmiineae</taxon>
        <taxon>Mycenaceae</taxon>
        <taxon>Mycena</taxon>
    </lineage>
</organism>
<name>A0AAD7K2M7_9AGAR</name>
<dbReference type="Pfam" id="PF13926">
    <property type="entry name" value="DUF4211"/>
    <property type="match status" value="1"/>
</dbReference>
<dbReference type="GO" id="GO:0005634">
    <property type="term" value="C:nucleus"/>
    <property type="evidence" value="ECO:0007669"/>
    <property type="project" value="TreeGrafter"/>
</dbReference>
<dbReference type="AlphaFoldDB" id="A0AAD7K2M7"/>
<dbReference type="PANTHER" id="PTHR14689:SF0">
    <property type="entry name" value="COILED-COIL DOMAIN-CONTAINING PROTEIN 82"/>
    <property type="match status" value="1"/>
</dbReference>
<dbReference type="Proteomes" id="UP001215280">
    <property type="component" value="Unassembled WGS sequence"/>
</dbReference>
<gene>
    <name evidence="3" type="ORF">DFH07DRAFT_800109</name>
</gene>
<evidence type="ECO:0000256" key="1">
    <source>
        <dbReference type="SAM" id="MobiDB-lite"/>
    </source>
</evidence>
<dbReference type="GO" id="GO:0003677">
    <property type="term" value="F:DNA binding"/>
    <property type="evidence" value="ECO:0007669"/>
    <property type="project" value="InterPro"/>
</dbReference>
<feature type="compositionally biased region" description="Basic and acidic residues" evidence="1">
    <location>
        <begin position="86"/>
        <end position="97"/>
    </location>
</feature>
<evidence type="ECO:0000313" key="3">
    <source>
        <dbReference type="EMBL" id="KAJ7774576.1"/>
    </source>
</evidence>
<dbReference type="SMART" id="SM00384">
    <property type="entry name" value="AT_hook"/>
    <property type="match status" value="3"/>
</dbReference>
<feature type="compositionally biased region" description="Low complexity" evidence="1">
    <location>
        <begin position="24"/>
        <end position="35"/>
    </location>
</feature>
<dbReference type="PANTHER" id="PTHR14689">
    <property type="entry name" value="PHORBOL-ESTER_DAG-TYPE DOMAIN-CONTAINING PROTEIN"/>
    <property type="match status" value="1"/>
</dbReference>
<accession>A0AAD7K2M7</accession>
<evidence type="ECO:0000259" key="2">
    <source>
        <dbReference type="Pfam" id="PF13926"/>
    </source>
</evidence>
<comment type="caution">
    <text evidence="3">The sequence shown here is derived from an EMBL/GenBank/DDBJ whole genome shotgun (WGS) entry which is preliminary data.</text>
</comment>
<keyword evidence="4" id="KW-1185">Reference proteome</keyword>
<evidence type="ECO:0000313" key="4">
    <source>
        <dbReference type="Proteomes" id="UP001215280"/>
    </source>
</evidence>